<keyword evidence="1" id="KW-1133">Transmembrane helix</keyword>
<keyword evidence="1" id="KW-0812">Transmembrane</keyword>
<accession>A0ABP9AWC5</accession>
<keyword evidence="1" id="KW-0472">Membrane</keyword>
<gene>
    <name evidence="2" type="ORF">GCM10023307_07750</name>
</gene>
<comment type="caution">
    <text evidence="2">The sequence shown here is derived from an EMBL/GenBank/DDBJ whole genome shotgun (WGS) entry which is preliminary data.</text>
</comment>
<name>A0ABP9AWC5_9GAMM</name>
<dbReference type="Proteomes" id="UP001499959">
    <property type="component" value="Unassembled WGS sequence"/>
</dbReference>
<keyword evidence="3" id="KW-1185">Reference proteome</keyword>
<evidence type="ECO:0000313" key="3">
    <source>
        <dbReference type="Proteomes" id="UP001499959"/>
    </source>
</evidence>
<organism evidence="2 3">
    <name type="scientific">Lysobacter hankyongensis</name>
    <dbReference type="NCBI Taxonomy" id="1176535"/>
    <lineage>
        <taxon>Bacteria</taxon>
        <taxon>Pseudomonadati</taxon>
        <taxon>Pseudomonadota</taxon>
        <taxon>Gammaproteobacteria</taxon>
        <taxon>Lysobacterales</taxon>
        <taxon>Lysobacteraceae</taxon>
        <taxon>Lysobacter</taxon>
    </lineage>
</organism>
<evidence type="ECO:0000313" key="2">
    <source>
        <dbReference type="EMBL" id="GAA4785538.1"/>
    </source>
</evidence>
<evidence type="ECO:0000256" key="1">
    <source>
        <dbReference type="SAM" id="Phobius"/>
    </source>
</evidence>
<proteinExistence type="predicted"/>
<reference evidence="3" key="1">
    <citation type="journal article" date="2019" name="Int. J. Syst. Evol. Microbiol.">
        <title>The Global Catalogue of Microorganisms (GCM) 10K type strain sequencing project: providing services to taxonomists for standard genome sequencing and annotation.</title>
        <authorList>
            <consortium name="The Broad Institute Genomics Platform"/>
            <consortium name="The Broad Institute Genome Sequencing Center for Infectious Disease"/>
            <person name="Wu L."/>
            <person name="Ma J."/>
        </authorList>
    </citation>
    <scope>NUCLEOTIDE SEQUENCE [LARGE SCALE GENOMIC DNA]</scope>
    <source>
        <strain evidence="3">JCM 18204</strain>
    </source>
</reference>
<dbReference type="EMBL" id="BAABJE010000002">
    <property type="protein sequence ID" value="GAA4785538.1"/>
    <property type="molecule type" value="Genomic_DNA"/>
</dbReference>
<feature type="transmembrane region" description="Helical" evidence="1">
    <location>
        <begin position="47"/>
        <end position="64"/>
    </location>
</feature>
<protein>
    <submittedName>
        <fullName evidence="2">Uncharacterized protein</fullName>
    </submittedName>
</protein>
<sequence>MRPANLAPFHTSPLEQSLLGAAALGLVAMLSFPAARGIGETFGWLPFWLLALPLAAWATARLLRLRDAAALAARPSARVHRLLQTVRPRKSVGRPQALRCAA</sequence>